<sequence>MQQQQQQTFTEQHPSTTQQQEPPNPPPRYIHDYSTDLKAIQEHDKQDQLPFSKTDPQMFPHIPFVSSYDSGLVQNVMFTGGCGDVGDAISKTQPEYSSEDLRTVIHELDERPRYGKTQEEVNERDEKGEKKSVNP</sequence>
<dbReference type="EMBL" id="PYSW02000043">
    <property type="protein sequence ID" value="KAG2374683.1"/>
    <property type="molecule type" value="Genomic_DNA"/>
</dbReference>
<reference evidence="2 3" key="1">
    <citation type="journal article" date="2018" name="BMC Genomics">
        <title>The genome of Naegleria lovaniensis, the basis for a comparative approach to unravel pathogenicity factors of the human pathogenic amoeba N. fowleri.</title>
        <authorList>
            <person name="Liechti N."/>
            <person name="Schurch N."/>
            <person name="Bruggmann R."/>
            <person name="Wittwer M."/>
        </authorList>
    </citation>
    <scope>NUCLEOTIDE SEQUENCE [LARGE SCALE GENOMIC DNA]</scope>
    <source>
        <strain evidence="2 3">ATCC 30569</strain>
    </source>
</reference>
<proteinExistence type="predicted"/>
<feature type="compositionally biased region" description="Basic and acidic residues" evidence="1">
    <location>
        <begin position="29"/>
        <end position="47"/>
    </location>
</feature>
<dbReference type="AlphaFoldDB" id="A0AA88GGY5"/>
<feature type="region of interest" description="Disordered" evidence="1">
    <location>
        <begin position="1"/>
        <end position="57"/>
    </location>
</feature>
<dbReference type="Proteomes" id="UP000816034">
    <property type="component" value="Unassembled WGS sequence"/>
</dbReference>
<feature type="region of interest" description="Disordered" evidence="1">
    <location>
        <begin position="89"/>
        <end position="135"/>
    </location>
</feature>
<evidence type="ECO:0000256" key="1">
    <source>
        <dbReference type="SAM" id="MobiDB-lite"/>
    </source>
</evidence>
<gene>
    <name evidence="2" type="ORF">C9374_010427</name>
</gene>
<dbReference type="GeneID" id="68102881"/>
<protein>
    <submittedName>
        <fullName evidence="2">Uncharacterized protein</fullName>
    </submittedName>
</protein>
<organism evidence="2 3">
    <name type="scientific">Naegleria lovaniensis</name>
    <name type="common">Amoeba</name>
    <dbReference type="NCBI Taxonomy" id="51637"/>
    <lineage>
        <taxon>Eukaryota</taxon>
        <taxon>Discoba</taxon>
        <taxon>Heterolobosea</taxon>
        <taxon>Tetramitia</taxon>
        <taxon>Eutetramitia</taxon>
        <taxon>Vahlkampfiidae</taxon>
        <taxon>Naegleria</taxon>
    </lineage>
</organism>
<evidence type="ECO:0000313" key="2">
    <source>
        <dbReference type="EMBL" id="KAG2374683.1"/>
    </source>
</evidence>
<feature type="compositionally biased region" description="Basic and acidic residues" evidence="1">
    <location>
        <begin position="99"/>
        <end position="135"/>
    </location>
</feature>
<comment type="caution">
    <text evidence="2">The sequence shown here is derived from an EMBL/GenBank/DDBJ whole genome shotgun (WGS) entry which is preliminary data.</text>
</comment>
<name>A0AA88GGY5_NAELO</name>
<dbReference type="RefSeq" id="XP_044543857.1">
    <property type="nucleotide sequence ID" value="XM_044685970.1"/>
</dbReference>
<feature type="compositionally biased region" description="Polar residues" evidence="1">
    <location>
        <begin position="8"/>
        <end position="17"/>
    </location>
</feature>
<evidence type="ECO:0000313" key="3">
    <source>
        <dbReference type="Proteomes" id="UP000816034"/>
    </source>
</evidence>
<keyword evidence="3" id="KW-1185">Reference proteome</keyword>
<accession>A0AA88GGY5</accession>